<evidence type="ECO:0000313" key="4">
    <source>
        <dbReference type="Proteomes" id="UP001500212"/>
    </source>
</evidence>
<reference evidence="4" key="1">
    <citation type="journal article" date="2019" name="Int. J. Syst. Evol. Microbiol.">
        <title>The Global Catalogue of Microorganisms (GCM) 10K type strain sequencing project: providing services to taxonomists for standard genome sequencing and annotation.</title>
        <authorList>
            <consortium name="The Broad Institute Genomics Platform"/>
            <consortium name="The Broad Institute Genome Sequencing Center for Infectious Disease"/>
            <person name="Wu L."/>
            <person name="Ma J."/>
        </authorList>
    </citation>
    <scope>NUCLEOTIDE SEQUENCE [LARGE SCALE GENOMIC DNA]</scope>
    <source>
        <strain evidence="4">JCM 17938</strain>
    </source>
</reference>
<dbReference type="EMBL" id="BAABHJ010000040">
    <property type="protein sequence ID" value="GAA4617606.1"/>
    <property type="molecule type" value="Genomic_DNA"/>
</dbReference>
<dbReference type="InterPro" id="IPR050491">
    <property type="entry name" value="AmpC-like"/>
</dbReference>
<organism evidence="3 4">
    <name type="scientific">Actinoallomurus liliacearum</name>
    <dbReference type="NCBI Taxonomy" id="1080073"/>
    <lineage>
        <taxon>Bacteria</taxon>
        <taxon>Bacillati</taxon>
        <taxon>Actinomycetota</taxon>
        <taxon>Actinomycetes</taxon>
        <taxon>Streptosporangiales</taxon>
        <taxon>Thermomonosporaceae</taxon>
        <taxon>Actinoallomurus</taxon>
    </lineage>
</organism>
<feature type="signal peptide" evidence="1">
    <location>
        <begin position="1"/>
        <end position="28"/>
    </location>
</feature>
<dbReference type="SUPFAM" id="SSF56601">
    <property type="entry name" value="beta-lactamase/transpeptidase-like"/>
    <property type="match status" value="1"/>
</dbReference>
<gene>
    <name evidence="3" type="ORF">GCM10023195_78680</name>
</gene>
<dbReference type="RefSeq" id="WP_345365845.1">
    <property type="nucleotide sequence ID" value="NZ_BAABHJ010000040.1"/>
</dbReference>
<sequence>MPRYARMVGATFAAAAALTMSTYGSASAAQTTGSTTGAARAGAAVSAAAPYADVRGILQRLTTADGAPGALAVVSDARGRTVMTSGVADTGTHAPIAGDSRFRIGSMTKTFVATVVLQLVGEHRVELDAPVERYLPGVIRGNGNDGRDITVRQLLQHTSGVPNYLEYLSLQQILDDPLAHHDPQELVDIALAHPPLFSPGTDWKYSNTNYLLAGMLIEKVTGHPYGQEIDRRIIRRLGLRDTSVPGDETGIPGTHPRGYVKPGPSGLLDVTEFNPSIAGASGAMISSGADLDRFLGALVKGRLLRPAELRAMMTTRPTGDSSGRAYGLGLQSMPLPCGGLYWGHDGDIVGFKTMGGVTPDGRAVTVMANLDPGGSNAQSTDMHTAVTTALCESRPGDGVS</sequence>
<dbReference type="Proteomes" id="UP001500212">
    <property type="component" value="Unassembled WGS sequence"/>
</dbReference>
<dbReference type="InterPro" id="IPR001466">
    <property type="entry name" value="Beta-lactam-related"/>
</dbReference>
<feature type="domain" description="Beta-lactamase-related" evidence="2">
    <location>
        <begin position="57"/>
        <end position="384"/>
    </location>
</feature>
<dbReference type="PANTHER" id="PTHR46825">
    <property type="entry name" value="D-ALANYL-D-ALANINE-CARBOXYPEPTIDASE/ENDOPEPTIDASE AMPH"/>
    <property type="match status" value="1"/>
</dbReference>
<accession>A0ABP8TVK9</accession>
<protein>
    <submittedName>
        <fullName evidence="3">Serine hydrolase domain-containing protein</fullName>
    </submittedName>
</protein>
<keyword evidence="3" id="KW-0378">Hydrolase</keyword>
<dbReference type="Pfam" id="PF00144">
    <property type="entry name" value="Beta-lactamase"/>
    <property type="match status" value="1"/>
</dbReference>
<dbReference type="InterPro" id="IPR012338">
    <property type="entry name" value="Beta-lactam/transpept-like"/>
</dbReference>
<evidence type="ECO:0000256" key="1">
    <source>
        <dbReference type="SAM" id="SignalP"/>
    </source>
</evidence>
<dbReference type="GO" id="GO:0016787">
    <property type="term" value="F:hydrolase activity"/>
    <property type="evidence" value="ECO:0007669"/>
    <property type="project" value="UniProtKB-KW"/>
</dbReference>
<evidence type="ECO:0000259" key="2">
    <source>
        <dbReference type="Pfam" id="PF00144"/>
    </source>
</evidence>
<keyword evidence="1" id="KW-0732">Signal</keyword>
<evidence type="ECO:0000313" key="3">
    <source>
        <dbReference type="EMBL" id="GAA4617606.1"/>
    </source>
</evidence>
<name>A0ABP8TVK9_9ACTN</name>
<dbReference type="PANTHER" id="PTHR46825:SF7">
    <property type="entry name" value="D-ALANYL-D-ALANINE CARBOXYPEPTIDASE"/>
    <property type="match status" value="1"/>
</dbReference>
<proteinExistence type="predicted"/>
<keyword evidence="4" id="KW-1185">Reference proteome</keyword>
<feature type="chain" id="PRO_5047361223" evidence="1">
    <location>
        <begin position="29"/>
        <end position="400"/>
    </location>
</feature>
<comment type="caution">
    <text evidence="3">The sequence shown here is derived from an EMBL/GenBank/DDBJ whole genome shotgun (WGS) entry which is preliminary data.</text>
</comment>
<dbReference type="Gene3D" id="3.40.710.10">
    <property type="entry name" value="DD-peptidase/beta-lactamase superfamily"/>
    <property type="match status" value="1"/>
</dbReference>